<dbReference type="Proteomes" id="UP001597399">
    <property type="component" value="Unassembled WGS sequence"/>
</dbReference>
<gene>
    <name evidence="2" type="ORF">ACFSUE_10075</name>
</gene>
<evidence type="ECO:0000256" key="1">
    <source>
        <dbReference type="SAM" id="Phobius"/>
    </source>
</evidence>
<feature type="transmembrane region" description="Helical" evidence="1">
    <location>
        <begin position="93"/>
        <end position="111"/>
    </location>
</feature>
<accession>A0ABW5S2F5</accession>
<keyword evidence="1" id="KW-0812">Transmembrane</keyword>
<sequence>MIQLMWAHWLKAKRTFVRTMRLLLPVVYSSVLFLYFYSRGKSGVTALNEYTTFFLFFTLCALFTLSLLIPLLLSPDREAGNFGNELRIGISRGKLFVSRFFMILMLVTIMIY</sequence>
<feature type="transmembrane region" description="Helical" evidence="1">
    <location>
        <begin position="20"/>
        <end position="38"/>
    </location>
</feature>
<comment type="caution">
    <text evidence="2">The sequence shown here is derived from an EMBL/GenBank/DDBJ whole genome shotgun (WGS) entry which is preliminary data.</text>
</comment>
<feature type="transmembrane region" description="Helical" evidence="1">
    <location>
        <begin position="50"/>
        <end position="73"/>
    </location>
</feature>
<name>A0ABW5S2F5_9BACL</name>
<keyword evidence="3" id="KW-1185">Reference proteome</keyword>
<dbReference type="EMBL" id="JBHUMQ010000024">
    <property type="protein sequence ID" value="MFD2693970.1"/>
    <property type="molecule type" value="Genomic_DNA"/>
</dbReference>
<evidence type="ECO:0000313" key="2">
    <source>
        <dbReference type="EMBL" id="MFD2693970.1"/>
    </source>
</evidence>
<proteinExistence type="predicted"/>
<organism evidence="2 3">
    <name type="scientific">Sporolactobacillus shoreicorticis</name>
    <dbReference type="NCBI Taxonomy" id="1923877"/>
    <lineage>
        <taxon>Bacteria</taxon>
        <taxon>Bacillati</taxon>
        <taxon>Bacillota</taxon>
        <taxon>Bacilli</taxon>
        <taxon>Bacillales</taxon>
        <taxon>Sporolactobacillaceae</taxon>
        <taxon>Sporolactobacillus</taxon>
    </lineage>
</organism>
<keyword evidence="1" id="KW-0472">Membrane</keyword>
<evidence type="ECO:0008006" key="4">
    <source>
        <dbReference type="Google" id="ProtNLM"/>
    </source>
</evidence>
<dbReference type="RefSeq" id="WP_253063307.1">
    <property type="nucleotide sequence ID" value="NZ_JAMXWM010000020.1"/>
</dbReference>
<protein>
    <recommendedName>
        <fullName evidence="4">ABC transporter permease</fullName>
    </recommendedName>
</protein>
<keyword evidence="1" id="KW-1133">Transmembrane helix</keyword>
<evidence type="ECO:0000313" key="3">
    <source>
        <dbReference type="Proteomes" id="UP001597399"/>
    </source>
</evidence>
<reference evidence="3" key="1">
    <citation type="journal article" date="2019" name="Int. J. Syst. Evol. Microbiol.">
        <title>The Global Catalogue of Microorganisms (GCM) 10K type strain sequencing project: providing services to taxonomists for standard genome sequencing and annotation.</title>
        <authorList>
            <consortium name="The Broad Institute Genomics Platform"/>
            <consortium name="The Broad Institute Genome Sequencing Center for Infectious Disease"/>
            <person name="Wu L."/>
            <person name="Ma J."/>
        </authorList>
    </citation>
    <scope>NUCLEOTIDE SEQUENCE [LARGE SCALE GENOMIC DNA]</scope>
    <source>
        <strain evidence="3">TISTR 2466</strain>
    </source>
</reference>